<protein>
    <submittedName>
        <fullName evidence="4">Outer membrane porin, OprD family</fullName>
    </submittedName>
</protein>
<dbReference type="InterPro" id="IPR023614">
    <property type="entry name" value="Porin_dom_sf"/>
</dbReference>
<gene>
    <name evidence="4" type="ORF">IAQ69_03465</name>
</gene>
<evidence type="ECO:0000256" key="2">
    <source>
        <dbReference type="ARBA" id="ARBA00022448"/>
    </source>
</evidence>
<keyword evidence="2" id="KW-0813">Transport</keyword>
<sequence>MNTLVKFSLVVGTLMPLSPELLANELFEDGQFDVVNRNFYFYRDFRNGASNPSGANTQLAEEDREGYRSEWAHGVMAKYTSGYTDTALQIGFDTYGMAAIKLYSDEVKTGTNLIEFDPVTGKTKSFNGEVGGALKVKYKDTVLTYGNQFPNVPVLATNTSRLLPSVSTGVTLQNTSIDHLELNAGYFYSMNPVDSTKDLNFFTTDYGSAAGIKADSVSFAGGTYKLPNTSVTAYASELEDVWKQFFLGANFQHALENNHKFKAAFAGYSNKNTGKKVAGNIEANIVSGLVGYQLDQHTISLGYQQVFGDEPFDWIGYSTIGGNISILNAAQFASFSEANEKSLQLKYETDLSTYGLPGLSLMGRYIYGWDVDNSNSDNTFYTRRFIYDPSKDNKHWERNIQLAYKVASGFAKGMDIKLRQATHRATKGYRYNDIDEVRVIIEYPLSF</sequence>
<evidence type="ECO:0000313" key="5">
    <source>
        <dbReference type="Proteomes" id="UP000596079"/>
    </source>
</evidence>
<dbReference type="Pfam" id="PF03573">
    <property type="entry name" value="OprD"/>
    <property type="match status" value="1"/>
</dbReference>
<evidence type="ECO:0000313" key="4">
    <source>
        <dbReference type="EMBL" id="QQN88753.1"/>
    </source>
</evidence>
<name>A0A7T8ARB5_9GAMM</name>
<keyword evidence="3" id="KW-0732">Signal</keyword>
<accession>A0A7T8ARB5</accession>
<dbReference type="AlphaFoldDB" id="A0A7T8ARB5"/>
<proteinExistence type="inferred from homology"/>
<reference evidence="4 5" key="1">
    <citation type="submission" date="2020-08" db="EMBL/GenBank/DDBJ databases">
        <title>Emergence of ISAba1-mediated novel tet(X) in Acinetobacter variabilis from a chicken farm.</title>
        <authorList>
            <person name="Peng K."/>
            <person name="Li R."/>
        </authorList>
    </citation>
    <scope>NUCLEOTIDE SEQUENCE [LARGE SCALE GENOMIC DNA]</scope>
    <source>
        <strain evidence="4 5">XM9F202-2</strain>
    </source>
</reference>
<dbReference type="PANTHER" id="PTHR34596:SF2">
    <property type="entry name" value="CHITOPORIN"/>
    <property type="match status" value="1"/>
</dbReference>
<evidence type="ECO:0000256" key="1">
    <source>
        <dbReference type="ARBA" id="ARBA00009075"/>
    </source>
</evidence>
<dbReference type="Proteomes" id="UP000596079">
    <property type="component" value="Chromosome"/>
</dbReference>
<organism evidence="4 5">
    <name type="scientific">Acinetobacter variabilis</name>
    <dbReference type="NCBI Taxonomy" id="70346"/>
    <lineage>
        <taxon>Bacteria</taxon>
        <taxon>Pseudomonadati</taxon>
        <taxon>Pseudomonadota</taxon>
        <taxon>Gammaproteobacteria</taxon>
        <taxon>Moraxellales</taxon>
        <taxon>Moraxellaceae</taxon>
        <taxon>Acinetobacter</taxon>
    </lineage>
</organism>
<dbReference type="EMBL" id="CP060811">
    <property type="protein sequence ID" value="QQN88753.1"/>
    <property type="molecule type" value="Genomic_DNA"/>
</dbReference>
<dbReference type="RefSeq" id="WP_200229894.1">
    <property type="nucleotide sequence ID" value="NZ_CP060811.1"/>
</dbReference>
<dbReference type="InterPro" id="IPR005318">
    <property type="entry name" value="OM_porin_bac"/>
</dbReference>
<dbReference type="PANTHER" id="PTHR34596">
    <property type="entry name" value="CHITOPORIN"/>
    <property type="match status" value="1"/>
</dbReference>
<dbReference type="GO" id="GO:0015288">
    <property type="term" value="F:porin activity"/>
    <property type="evidence" value="ECO:0007669"/>
    <property type="project" value="TreeGrafter"/>
</dbReference>
<dbReference type="Gene3D" id="2.40.160.10">
    <property type="entry name" value="Porin"/>
    <property type="match status" value="1"/>
</dbReference>
<dbReference type="GO" id="GO:0016020">
    <property type="term" value="C:membrane"/>
    <property type="evidence" value="ECO:0007669"/>
    <property type="project" value="InterPro"/>
</dbReference>
<comment type="similarity">
    <text evidence="1">Belongs to the outer membrane porin (Opr) (TC 1.B.25) family.</text>
</comment>
<evidence type="ECO:0000256" key="3">
    <source>
        <dbReference type="ARBA" id="ARBA00022729"/>
    </source>
</evidence>